<name>A0A5E4MJ10_9HEMI</name>
<gene>
    <name evidence="1" type="ORF">CINCED_3A020848</name>
</gene>
<accession>A0A5E4MJ10</accession>
<dbReference type="AlphaFoldDB" id="A0A5E4MJ10"/>
<protein>
    <submittedName>
        <fullName evidence="1">Uncharacterized protein</fullName>
    </submittedName>
</protein>
<keyword evidence="2" id="KW-1185">Reference proteome</keyword>
<organism evidence="1 2">
    <name type="scientific">Cinara cedri</name>
    <dbReference type="NCBI Taxonomy" id="506608"/>
    <lineage>
        <taxon>Eukaryota</taxon>
        <taxon>Metazoa</taxon>
        <taxon>Ecdysozoa</taxon>
        <taxon>Arthropoda</taxon>
        <taxon>Hexapoda</taxon>
        <taxon>Insecta</taxon>
        <taxon>Pterygota</taxon>
        <taxon>Neoptera</taxon>
        <taxon>Paraneoptera</taxon>
        <taxon>Hemiptera</taxon>
        <taxon>Sternorrhyncha</taxon>
        <taxon>Aphidomorpha</taxon>
        <taxon>Aphidoidea</taxon>
        <taxon>Aphididae</taxon>
        <taxon>Lachninae</taxon>
        <taxon>Cinara</taxon>
    </lineage>
</organism>
<dbReference type="EMBL" id="CABPRJ010000953">
    <property type="protein sequence ID" value="VVC32179.1"/>
    <property type="molecule type" value="Genomic_DNA"/>
</dbReference>
<dbReference type="OrthoDB" id="6597966at2759"/>
<sequence length="177" mass="20381">MSYNFKYMEKYNKVKHNIHFKWATEFENTIQQMTAKVFNIVGTKVDGNEVNVVIQAFDEFQKNLLTLMDDLVKRIADSYESLESAKKNATGWANSLRYQVSLKHHYTSAGPNIQGVRWGFENSIKYIIISATELADEGGNDTEFKKMVSDYVKNVVIQSLIDTLETIKNKLDQLKQP</sequence>
<evidence type="ECO:0000313" key="1">
    <source>
        <dbReference type="EMBL" id="VVC32179.1"/>
    </source>
</evidence>
<reference evidence="1 2" key="1">
    <citation type="submission" date="2019-08" db="EMBL/GenBank/DDBJ databases">
        <authorList>
            <person name="Alioto T."/>
            <person name="Alioto T."/>
            <person name="Gomez Garrido J."/>
        </authorList>
    </citation>
    <scope>NUCLEOTIDE SEQUENCE [LARGE SCALE GENOMIC DNA]</scope>
</reference>
<dbReference type="Proteomes" id="UP000325440">
    <property type="component" value="Unassembled WGS sequence"/>
</dbReference>
<proteinExistence type="predicted"/>
<evidence type="ECO:0000313" key="2">
    <source>
        <dbReference type="Proteomes" id="UP000325440"/>
    </source>
</evidence>